<evidence type="ECO:0000313" key="6">
    <source>
        <dbReference type="Proteomes" id="UP000016935"/>
    </source>
</evidence>
<dbReference type="eggNOG" id="KOG0266">
    <property type="taxonomic scope" value="Eukaryota"/>
</dbReference>
<evidence type="ECO:0000256" key="3">
    <source>
        <dbReference type="PROSITE-ProRule" id="PRU00221"/>
    </source>
</evidence>
<keyword evidence="6" id="KW-1185">Reference proteome</keyword>
<dbReference type="PRINTS" id="PR00320">
    <property type="entry name" value="GPROTEINBRPT"/>
</dbReference>
<dbReference type="FunFam" id="2.130.10.10:FF:001611">
    <property type="entry name" value="WD repeat protein (AFU_orthologue AFUA_3G06910)"/>
    <property type="match status" value="1"/>
</dbReference>
<dbReference type="FunFam" id="2.130.10.10:FF:000557">
    <property type="entry name" value="WD repeat protein"/>
    <property type="match status" value="1"/>
</dbReference>
<feature type="repeat" description="WD" evidence="3">
    <location>
        <begin position="415"/>
        <end position="449"/>
    </location>
</feature>
<sequence>MSSSQDPRSPPTDSDESRILYYDPTDPFWRDPSDDDDMDSAPGNEGHHEHDDDDDDDDEGDTSFHDAAERLSNLSGVEIAFEHTDDNGEGEEDNDDEEDEDEEDEEDENEEEEEDEDELDLTRRPVMITRDQIMQLLGHAGLGRIFATDFTRRTLLRQRRLDEDEEEDNDGNSDQGTGYDPVVPRGTCGRRRRPRGRDLLEKVPSEQDIELMQTGTFGSNPRKEDTIKRKKRLAYDIMRRELGLGSDGRQKNATRLLKQNMIPESVADTIIHYNARCYSGQFSDDGNFFFSCAQDFKVRMYDTSNPYDWKYYKTVRYHGGQWTITDASLSPDNRFLAYSSIRSIVCLAPTDPDDDSEPHMLDFNNTGTRHPRGFHSHFGIWSIRFSGDGREIVAGTGDSSVYVYDIERRQSVLRIPGHQDDVNAVCFGDSQSPHILYSGSDDTTLKVWDRRSMGDGREAGVFLGHTEGLTYVDSKGDGRYVLSNGKDQTAKLWDLRKMMSKEKADRIDPYAYTTRFEYRSNGYDYDDFRPHPHDCSLVTFRGHKVLKTLIRCHFSPPGSTDSRYVYSGSYDGSVYIWNMDATLAGKVNVLKATKNSRPRDPDLQVGTYDYWGRNEGKWMTCVRDASWHPNAPMIAATSWNGWGTSQGTCTVHTWNDGVEEDEAEPKVGRRVNAQLQHDERLYKSAEGRSRRHPIWYDDMMDDE</sequence>
<dbReference type="InterPro" id="IPR001680">
    <property type="entry name" value="WD40_rpt"/>
</dbReference>
<feature type="compositionally biased region" description="Acidic residues" evidence="4">
    <location>
        <begin position="87"/>
        <end position="119"/>
    </location>
</feature>
<dbReference type="SUPFAM" id="SSF50978">
    <property type="entry name" value="WD40 repeat-like"/>
    <property type="match status" value="1"/>
</dbReference>
<keyword evidence="2" id="KW-0677">Repeat</keyword>
<dbReference type="GeneID" id="19401858"/>
<feature type="region of interest" description="Disordered" evidence="4">
    <location>
        <begin position="1"/>
        <end position="125"/>
    </location>
</feature>
<keyword evidence="1 3" id="KW-0853">WD repeat</keyword>
<dbReference type="OrthoDB" id="63070at2759"/>
<feature type="region of interest" description="Disordered" evidence="4">
    <location>
        <begin position="161"/>
        <end position="199"/>
    </location>
</feature>
<dbReference type="PROSITE" id="PS50082">
    <property type="entry name" value="WD_REPEATS_2"/>
    <property type="match status" value="4"/>
</dbReference>
<dbReference type="STRING" id="671987.R0JV68"/>
<feature type="compositionally biased region" description="Acidic residues" evidence="4">
    <location>
        <begin position="51"/>
        <end position="61"/>
    </location>
</feature>
<feature type="repeat" description="WD" evidence="3">
    <location>
        <begin position="462"/>
        <end position="496"/>
    </location>
</feature>
<dbReference type="HOGENOM" id="CLU_014280_1_1_1"/>
<dbReference type="SMART" id="SM00320">
    <property type="entry name" value="WD40"/>
    <property type="match status" value="7"/>
</dbReference>
<dbReference type="Pfam" id="PF00400">
    <property type="entry name" value="WD40"/>
    <property type="match status" value="5"/>
</dbReference>
<dbReference type="InterPro" id="IPR020472">
    <property type="entry name" value="WD40_PAC1"/>
</dbReference>
<reference evidence="5 6" key="2">
    <citation type="journal article" date="2013" name="PLoS Genet.">
        <title>Comparative genome structure, secondary metabolite, and effector coding capacity across Cochliobolus pathogens.</title>
        <authorList>
            <person name="Condon B.J."/>
            <person name="Leng Y."/>
            <person name="Wu D."/>
            <person name="Bushley K.E."/>
            <person name="Ohm R.A."/>
            <person name="Otillar R."/>
            <person name="Martin J."/>
            <person name="Schackwitz W."/>
            <person name="Grimwood J."/>
            <person name="MohdZainudin N."/>
            <person name="Xue C."/>
            <person name="Wang R."/>
            <person name="Manning V.A."/>
            <person name="Dhillon B."/>
            <person name="Tu Z.J."/>
            <person name="Steffenson B.J."/>
            <person name="Salamov A."/>
            <person name="Sun H."/>
            <person name="Lowry S."/>
            <person name="LaButti K."/>
            <person name="Han J."/>
            <person name="Copeland A."/>
            <person name="Lindquist E."/>
            <person name="Barry K."/>
            <person name="Schmutz J."/>
            <person name="Baker S.E."/>
            <person name="Ciuffetti L.M."/>
            <person name="Grigoriev I.V."/>
            <person name="Zhong S."/>
            <person name="Turgeon B.G."/>
        </authorList>
    </citation>
    <scope>NUCLEOTIDE SEQUENCE [LARGE SCALE GENOMIC DNA]</scope>
    <source>
        <strain evidence="6">28A</strain>
    </source>
</reference>
<dbReference type="Gene3D" id="2.130.10.10">
    <property type="entry name" value="YVTN repeat-like/Quinoprotein amine dehydrogenase"/>
    <property type="match status" value="3"/>
</dbReference>
<proteinExistence type="predicted"/>
<evidence type="ECO:0000256" key="1">
    <source>
        <dbReference type="ARBA" id="ARBA00022574"/>
    </source>
</evidence>
<feature type="repeat" description="WD" evidence="3">
    <location>
        <begin position="559"/>
        <end position="580"/>
    </location>
</feature>
<dbReference type="Proteomes" id="UP000016935">
    <property type="component" value="Unassembled WGS sequence"/>
</dbReference>
<name>R0JV68_EXST2</name>
<dbReference type="GO" id="GO:0043161">
    <property type="term" value="P:proteasome-mediated ubiquitin-dependent protein catabolic process"/>
    <property type="evidence" value="ECO:0007669"/>
    <property type="project" value="TreeGrafter"/>
</dbReference>
<dbReference type="AlphaFoldDB" id="R0JV68"/>
<dbReference type="InterPro" id="IPR036322">
    <property type="entry name" value="WD40_repeat_dom_sf"/>
</dbReference>
<dbReference type="GO" id="GO:0080008">
    <property type="term" value="C:Cul4-RING E3 ubiquitin ligase complex"/>
    <property type="evidence" value="ECO:0007669"/>
    <property type="project" value="TreeGrafter"/>
</dbReference>
<dbReference type="PROSITE" id="PS50294">
    <property type="entry name" value="WD_REPEATS_REGION"/>
    <property type="match status" value="2"/>
</dbReference>
<reference evidence="5 6" key="1">
    <citation type="journal article" date="2012" name="PLoS Pathog.">
        <title>Diverse lifestyles and strategies of plant pathogenesis encoded in the genomes of eighteen Dothideomycetes fungi.</title>
        <authorList>
            <person name="Ohm R.A."/>
            <person name="Feau N."/>
            <person name="Henrissat B."/>
            <person name="Schoch C.L."/>
            <person name="Horwitz B.A."/>
            <person name="Barry K.W."/>
            <person name="Condon B.J."/>
            <person name="Copeland A.C."/>
            <person name="Dhillon B."/>
            <person name="Glaser F."/>
            <person name="Hesse C.N."/>
            <person name="Kosti I."/>
            <person name="LaButti K."/>
            <person name="Lindquist E.A."/>
            <person name="Lucas S."/>
            <person name="Salamov A.A."/>
            <person name="Bradshaw R.E."/>
            <person name="Ciuffetti L."/>
            <person name="Hamelin R.C."/>
            <person name="Kema G.H.J."/>
            <person name="Lawrence C."/>
            <person name="Scott J.A."/>
            <person name="Spatafora J.W."/>
            <person name="Turgeon B.G."/>
            <person name="de Wit P.J.G.M."/>
            <person name="Zhong S."/>
            <person name="Goodwin S.B."/>
            <person name="Grigoriev I.V."/>
        </authorList>
    </citation>
    <scope>NUCLEOTIDE SEQUENCE [LARGE SCALE GENOMIC DNA]</scope>
    <source>
        <strain evidence="6">28A</strain>
    </source>
</reference>
<dbReference type="RefSeq" id="XP_008030880.1">
    <property type="nucleotide sequence ID" value="XM_008032689.1"/>
</dbReference>
<gene>
    <name evidence="5" type="ORF">SETTUDRAFT_181627</name>
</gene>
<protein>
    <recommendedName>
        <fullName evidence="7">WD40 repeat-like protein</fullName>
    </recommendedName>
</protein>
<organism evidence="5 6">
    <name type="scientific">Exserohilum turcicum (strain 28A)</name>
    <name type="common">Northern leaf blight fungus</name>
    <name type="synonym">Setosphaeria turcica</name>
    <dbReference type="NCBI Taxonomy" id="671987"/>
    <lineage>
        <taxon>Eukaryota</taxon>
        <taxon>Fungi</taxon>
        <taxon>Dikarya</taxon>
        <taxon>Ascomycota</taxon>
        <taxon>Pezizomycotina</taxon>
        <taxon>Dothideomycetes</taxon>
        <taxon>Pleosporomycetidae</taxon>
        <taxon>Pleosporales</taxon>
        <taxon>Pleosporineae</taxon>
        <taxon>Pleosporaceae</taxon>
        <taxon>Exserohilum</taxon>
    </lineage>
</organism>
<dbReference type="PANTHER" id="PTHR19847:SF7">
    <property type="entry name" value="DDB1- AND CUL4-ASSOCIATED FACTOR 11"/>
    <property type="match status" value="1"/>
</dbReference>
<feature type="repeat" description="WD" evidence="3">
    <location>
        <begin position="380"/>
        <end position="414"/>
    </location>
</feature>
<dbReference type="InterPro" id="IPR015943">
    <property type="entry name" value="WD40/YVTN_repeat-like_dom_sf"/>
</dbReference>
<dbReference type="InterPro" id="IPR051859">
    <property type="entry name" value="DCAF"/>
</dbReference>
<evidence type="ECO:0008006" key="7">
    <source>
        <dbReference type="Google" id="ProtNLM"/>
    </source>
</evidence>
<dbReference type="PANTHER" id="PTHR19847">
    <property type="entry name" value="DDB1- AND CUL4-ASSOCIATED FACTOR 11"/>
    <property type="match status" value="1"/>
</dbReference>
<accession>R0JV68</accession>
<dbReference type="EMBL" id="KB908866">
    <property type="protein sequence ID" value="EOA81399.1"/>
    <property type="molecule type" value="Genomic_DNA"/>
</dbReference>
<evidence type="ECO:0000256" key="2">
    <source>
        <dbReference type="ARBA" id="ARBA00022737"/>
    </source>
</evidence>
<evidence type="ECO:0000313" key="5">
    <source>
        <dbReference type="EMBL" id="EOA81399.1"/>
    </source>
</evidence>
<evidence type="ECO:0000256" key="4">
    <source>
        <dbReference type="SAM" id="MobiDB-lite"/>
    </source>
</evidence>